<reference evidence="2" key="1">
    <citation type="submission" date="2019-09" db="EMBL/GenBank/DDBJ databases">
        <title>Draft genome information of white flower Hibiscus syriacus.</title>
        <authorList>
            <person name="Kim Y.-M."/>
        </authorList>
    </citation>
    <scope>NUCLEOTIDE SEQUENCE [LARGE SCALE GENOMIC DNA]</scope>
    <source>
        <strain evidence="2">YM2019G1</strain>
    </source>
</reference>
<protein>
    <recommendedName>
        <fullName evidence="1">NB-ARC domain-containing protein</fullName>
    </recommendedName>
</protein>
<dbReference type="Proteomes" id="UP000436088">
    <property type="component" value="Unassembled WGS sequence"/>
</dbReference>
<dbReference type="InterPro" id="IPR044974">
    <property type="entry name" value="Disease_R_plants"/>
</dbReference>
<dbReference type="GO" id="GO:0043531">
    <property type="term" value="F:ADP binding"/>
    <property type="evidence" value="ECO:0007669"/>
    <property type="project" value="InterPro"/>
</dbReference>
<proteinExistence type="predicted"/>
<evidence type="ECO:0000313" key="3">
    <source>
        <dbReference type="Proteomes" id="UP000436088"/>
    </source>
</evidence>
<sequence>MELHRWKSATVDVGLRAEMKPYLWGVEDQVKRLETELEWMQNFLDNAGNGTIHLQAAEIEMAHDADNVLYACILEDGWMLHETRSSIEKIIERSNDLVRRLSAYCRKESWGGGEGPSSSTEFQEQRRKFPHNVDDEIVGRGDDIEKLVPVVVDEKSQCRVVSICGMGGLGKTTLALDFLDEEDSRGSDEELSTKLFNFLQENKCLVILDDIWKTETWDILKPAFPIERNSKTKILLTSRNEDMASGRMEQLRHLYLPYECDDKTKLKLGTLINLLTLVNFNTENCYAENLINLENIRKLKIQGPFKIEHFNVEDFNMNPSIIEGKYLQSLSICSDEMDQRRFRHLFSSFVNIYPMPTLEKLPKLRVLELHQTTLERLPPNLISCSAQGLPKLESLSLVNLFNLFKWKVDNGAMPCLRRLEIEFCKKLKRLPNGLRFITTLQELKIVSMPKEFKDKVVQGEQDFHQVQHVPSVIFQDREE</sequence>
<dbReference type="InterPro" id="IPR027417">
    <property type="entry name" value="P-loop_NTPase"/>
</dbReference>
<organism evidence="2 3">
    <name type="scientific">Hibiscus syriacus</name>
    <name type="common">Rose of Sharon</name>
    <dbReference type="NCBI Taxonomy" id="106335"/>
    <lineage>
        <taxon>Eukaryota</taxon>
        <taxon>Viridiplantae</taxon>
        <taxon>Streptophyta</taxon>
        <taxon>Embryophyta</taxon>
        <taxon>Tracheophyta</taxon>
        <taxon>Spermatophyta</taxon>
        <taxon>Magnoliopsida</taxon>
        <taxon>eudicotyledons</taxon>
        <taxon>Gunneridae</taxon>
        <taxon>Pentapetalae</taxon>
        <taxon>rosids</taxon>
        <taxon>malvids</taxon>
        <taxon>Malvales</taxon>
        <taxon>Malvaceae</taxon>
        <taxon>Malvoideae</taxon>
        <taxon>Hibiscus</taxon>
    </lineage>
</organism>
<gene>
    <name evidence="2" type="ORF">F3Y22_tig00110683pilonHSYRG00332</name>
</gene>
<dbReference type="Gene3D" id="3.40.50.300">
    <property type="entry name" value="P-loop containing nucleotide triphosphate hydrolases"/>
    <property type="match status" value="1"/>
</dbReference>
<name>A0A6A2ZY79_HIBSY</name>
<dbReference type="SUPFAM" id="SSF52540">
    <property type="entry name" value="P-loop containing nucleoside triphosphate hydrolases"/>
    <property type="match status" value="1"/>
</dbReference>
<accession>A0A6A2ZY79</accession>
<keyword evidence="3" id="KW-1185">Reference proteome</keyword>
<dbReference type="Gene3D" id="3.80.10.10">
    <property type="entry name" value="Ribonuclease Inhibitor"/>
    <property type="match status" value="1"/>
</dbReference>
<evidence type="ECO:0000313" key="2">
    <source>
        <dbReference type="EMBL" id="KAE8695845.1"/>
    </source>
</evidence>
<dbReference type="GO" id="GO:0098542">
    <property type="term" value="P:defense response to other organism"/>
    <property type="evidence" value="ECO:0007669"/>
    <property type="project" value="TreeGrafter"/>
</dbReference>
<dbReference type="Gene3D" id="1.20.5.4130">
    <property type="match status" value="1"/>
</dbReference>
<dbReference type="EMBL" id="VEPZ02001072">
    <property type="protein sequence ID" value="KAE8695845.1"/>
    <property type="molecule type" value="Genomic_DNA"/>
</dbReference>
<feature type="domain" description="NB-ARC" evidence="1">
    <location>
        <begin position="181"/>
        <end position="248"/>
    </location>
</feature>
<evidence type="ECO:0000259" key="1">
    <source>
        <dbReference type="Pfam" id="PF00931"/>
    </source>
</evidence>
<dbReference type="InterPro" id="IPR032675">
    <property type="entry name" value="LRR_dom_sf"/>
</dbReference>
<dbReference type="SUPFAM" id="SSF52058">
    <property type="entry name" value="L domain-like"/>
    <property type="match status" value="1"/>
</dbReference>
<dbReference type="PANTHER" id="PTHR23155">
    <property type="entry name" value="DISEASE RESISTANCE PROTEIN RP"/>
    <property type="match status" value="1"/>
</dbReference>
<dbReference type="InterPro" id="IPR002182">
    <property type="entry name" value="NB-ARC"/>
</dbReference>
<dbReference type="AlphaFoldDB" id="A0A6A2ZY79"/>
<dbReference type="Pfam" id="PF00931">
    <property type="entry name" value="NB-ARC"/>
    <property type="match status" value="1"/>
</dbReference>
<comment type="caution">
    <text evidence="2">The sequence shown here is derived from an EMBL/GenBank/DDBJ whole genome shotgun (WGS) entry which is preliminary data.</text>
</comment>
<dbReference type="PANTHER" id="PTHR23155:SF1185">
    <property type="entry name" value="DISEASE RESISTANCE RPP8-LIKE PROTEIN 3-RELATED"/>
    <property type="match status" value="1"/>
</dbReference>
<dbReference type="PRINTS" id="PR00364">
    <property type="entry name" value="DISEASERSIST"/>
</dbReference>